<protein>
    <submittedName>
        <fullName evidence="6">UvrD-like helicase</fullName>
    </submittedName>
</protein>
<dbReference type="Gene3D" id="3.40.50.300">
    <property type="entry name" value="P-loop containing nucleotide triphosphate hydrolases"/>
    <property type="match status" value="2"/>
</dbReference>
<dbReference type="InterPro" id="IPR027417">
    <property type="entry name" value="P-loop_NTPase"/>
</dbReference>
<dbReference type="GO" id="GO:0005524">
    <property type="term" value="F:ATP binding"/>
    <property type="evidence" value="ECO:0007669"/>
    <property type="project" value="UniProtKB-KW"/>
</dbReference>
<dbReference type="Pfam" id="PF13245">
    <property type="entry name" value="AAA_19"/>
    <property type="match status" value="1"/>
</dbReference>
<feature type="domain" description="UvrD-like helicase C-terminal" evidence="5">
    <location>
        <begin position="501"/>
        <end position="557"/>
    </location>
</feature>
<dbReference type="InterPro" id="IPR014017">
    <property type="entry name" value="DNA_helicase_UvrD-like_C"/>
</dbReference>
<evidence type="ECO:0000313" key="6">
    <source>
        <dbReference type="EMBL" id="QBK90091.1"/>
    </source>
</evidence>
<reference evidence="6" key="1">
    <citation type="journal article" date="2019" name="MBio">
        <title>Virus Genomes from Deep Sea Sediments Expand the Ocean Megavirome and Support Independent Origins of Viral Gigantism.</title>
        <authorList>
            <person name="Backstrom D."/>
            <person name="Yutin N."/>
            <person name="Jorgensen S.L."/>
            <person name="Dharamshi J."/>
            <person name="Homa F."/>
            <person name="Zaremba-Niedwiedzka K."/>
            <person name="Spang A."/>
            <person name="Wolf Y.I."/>
            <person name="Koonin E.V."/>
            <person name="Ettema T.J."/>
        </authorList>
    </citation>
    <scope>NUCLEOTIDE SEQUENCE</scope>
</reference>
<accession>A0A481Z3Y8</accession>
<evidence type="ECO:0000256" key="3">
    <source>
        <dbReference type="ARBA" id="ARBA00022806"/>
    </source>
</evidence>
<gene>
    <name evidence="6" type="ORF">LCPAC102_00010</name>
</gene>
<name>A0A481Z3Y8_9VIRU</name>
<dbReference type="EMBL" id="MK500465">
    <property type="protein sequence ID" value="QBK90091.1"/>
    <property type="molecule type" value="Genomic_DNA"/>
</dbReference>
<keyword evidence="3 6" id="KW-0347">Helicase</keyword>
<dbReference type="GO" id="GO:0016787">
    <property type="term" value="F:hydrolase activity"/>
    <property type="evidence" value="ECO:0007669"/>
    <property type="project" value="UniProtKB-KW"/>
</dbReference>
<dbReference type="GO" id="GO:0043138">
    <property type="term" value="F:3'-5' DNA helicase activity"/>
    <property type="evidence" value="ECO:0007669"/>
    <property type="project" value="TreeGrafter"/>
</dbReference>
<dbReference type="PANTHER" id="PTHR11070:SF2">
    <property type="entry name" value="ATP-DEPENDENT DNA HELICASE SRS2"/>
    <property type="match status" value="1"/>
</dbReference>
<dbReference type="GO" id="GO:0003677">
    <property type="term" value="F:DNA binding"/>
    <property type="evidence" value="ECO:0007669"/>
    <property type="project" value="InterPro"/>
</dbReference>
<evidence type="ECO:0000256" key="4">
    <source>
        <dbReference type="ARBA" id="ARBA00022840"/>
    </source>
</evidence>
<dbReference type="Pfam" id="PF13361">
    <property type="entry name" value="UvrD_C"/>
    <property type="match status" value="1"/>
</dbReference>
<sequence length="1094" mass="125671">MNIDISNINIDKIYNTSGNNISMFNINLPSLQLGYPKLIDNIPDISDLDISKSIEIRNSNLSTLNLSSFEYAYILICHRKISIPATYNVSKLKELIKIQSCTEINSINTLRSYINYIISCNINNIDFFKEHTIGSLITYFGIKTKHTFLIPSKFVNKKELVLAYYNFHGYDIWPTLKKYNIEQQILLDTQLQGIYVVNAGPGTGKTTVANERAYKLQSEGVLLISYTNEAINENHTRLKSMTGMRGKLCKKKYDKSIDIINVSTVDSLANHISPTKYNSGENYDVTVINAITLCQKLLKNRVKKYKHIIIDEAQDIDDLRGNLIMNYYAYSGAKSICIFGDPRQRIHEKNGAWYSLLWVQGFYSKDWNSNNGVINVNKIGFTYSYRFENRLHIEIANKLSARRPQIDHPLTSEKSVPVYSNEVIKLYSGISDVLDLNIDRVATFIKSLHENENISYSEMAVIGPSMNKENATSDLVGKICAVFKDNDIPCYVKMNGGFIPNAIYFGTVHSAKGKEFDHVFMFGADSFPETFNNIPYESAESLIYVMHTRARKRMYYISPKSQMFTPPRGLRPKLLNDANVEINGIKIDDTEDILYISNPELLRNQPIMVPPNLDVLYSISDLSTEFSLDRFLETNEYDINVESWFSFTSNIPKRPDDINERFWGIFCSFGVQLAMTNKYHDVFKSFISNEYKLVGDNEYMNKVRNGSLVNGRDIISGNLIIKKGLINTMHDYELESLKNILKKEPMDLIIPEMIFIAKIYDFLISGHMQSRYDINKYIGDNEILKNALINLAEQIQTTFGPCIEVEKTVNNIYMRVIGAIDSYHDQHVLEFKTVNRELSKSDGLQSQLYSLCTGKIPIVINLQNGKVAQVTSMESMIRWRYIIKSYTNLRTHIDEVISRKNKMQSKYHLNTNNMELTNTDTWKRVDKNMFTIDTEFVIGSSSILFEIAIINLHDPYRSIVQTINPGNNCIKQAMEWLSEPKELFIDSKNISDIKTMFLRLQKMMDINQNDVWLEYYVCNVDVSWWSNTNVYDLSKPIKHDAQNIGYITLGSAPPLSEYYAIKCSPVETQPHLSIHTAMTDALLLYEMIHLNKIP</sequence>
<keyword evidence="2" id="KW-0378">Hydrolase</keyword>
<dbReference type="GO" id="GO:0000725">
    <property type="term" value="P:recombinational repair"/>
    <property type="evidence" value="ECO:0007669"/>
    <property type="project" value="TreeGrafter"/>
</dbReference>
<evidence type="ECO:0000256" key="1">
    <source>
        <dbReference type="ARBA" id="ARBA00022741"/>
    </source>
</evidence>
<keyword evidence="4" id="KW-0067">ATP-binding</keyword>
<evidence type="ECO:0000256" key="2">
    <source>
        <dbReference type="ARBA" id="ARBA00022801"/>
    </source>
</evidence>
<proteinExistence type="predicted"/>
<keyword evidence="1" id="KW-0547">Nucleotide-binding</keyword>
<dbReference type="InterPro" id="IPR000212">
    <property type="entry name" value="DNA_helicase_UvrD/REP"/>
</dbReference>
<dbReference type="SUPFAM" id="SSF52540">
    <property type="entry name" value="P-loop containing nucleoside triphosphate hydrolases"/>
    <property type="match status" value="1"/>
</dbReference>
<evidence type="ECO:0000259" key="5">
    <source>
        <dbReference type="Pfam" id="PF13361"/>
    </source>
</evidence>
<organism evidence="6">
    <name type="scientific">Pithovirus LCPAC102</name>
    <dbReference type="NCBI Taxonomy" id="2506587"/>
    <lineage>
        <taxon>Viruses</taxon>
        <taxon>Pithoviruses</taxon>
    </lineage>
</organism>
<dbReference type="PANTHER" id="PTHR11070">
    <property type="entry name" value="UVRD / RECB / PCRA DNA HELICASE FAMILY MEMBER"/>
    <property type="match status" value="1"/>
</dbReference>